<evidence type="ECO:0000259" key="2">
    <source>
        <dbReference type="Pfam" id="PF00144"/>
    </source>
</evidence>
<dbReference type="InterPro" id="IPR012338">
    <property type="entry name" value="Beta-lactam/transpept-like"/>
</dbReference>
<reference evidence="4" key="2">
    <citation type="submission" date="2011-02" db="EMBL/GenBank/DDBJ databases">
        <title>The complete genome of Fluviicola taffensis DSM 16823.</title>
        <authorList>
            <consortium name="US DOE Joint Genome Institute (JGI-PGF)"/>
            <person name="Lucas S."/>
            <person name="Copeland A."/>
            <person name="Lapidus A."/>
            <person name="Bruce D."/>
            <person name="Goodwin L."/>
            <person name="Pitluck S."/>
            <person name="Kyrpides N."/>
            <person name="Mavromatis K."/>
            <person name="Ivanova N."/>
            <person name="Mikhailova N."/>
            <person name="Pagani I."/>
            <person name="Chertkov O."/>
            <person name="Detter J.C."/>
            <person name="Han C."/>
            <person name="Tapia R."/>
            <person name="Land M."/>
            <person name="Hauser L."/>
            <person name="Markowitz V."/>
            <person name="Cheng J.-F."/>
            <person name="Hugenholtz P."/>
            <person name="Woyke T."/>
            <person name="Wu D."/>
            <person name="Tindall B."/>
            <person name="Pomrenke H.G."/>
            <person name="Brambilla E."/>
            <person name="Klenk H.-P."/>
            <person name="Eisen J.A."/>
        </authorList>
    </citation>
    <scope>NUCLEOTIDE SEQUENCE [LARGE SCALE GENOMIC DNA]</scope>
    <source>
        <strain evidence="4">DSM 16823 / RW262 / RW262</strain>
    </source>
</reference>
<dbReference type="SUPFAM" id="SSF56601">
    <property type="entry name" value="beta-lactamase/transpeptidase-like"/>
    <property type="match status" value="1"/>
</dbReference>
<evidence type="ECO:0000313" key="4">
    <source>
        <dbReference type="Proteomes" id="UP000007463"/>
    </source>
</evidence>
<dbReference type="EMBL" id="CP002542">
    <property type="protein sequence ID" value="AEA44610.1"/>
    <property type="molecule type" value="Genomic_DNA"/>
</dbReference>
<gene>
    <name evidence="3" type="ordered locus">Fluta_2628</name>
</gene>
<dbReference type="OrthoDB" id="9793489at2"/>
<evidence type="ECO:0000313" key="3">
    <source>
        <dbReference type="EMBL" id="AEA44610.1"/>
    </source>
</evidence>
<dbReference type="InterPro" id="IPR050491">
    <property type="entry name" value="AmpC-like"/>
</dbReference>
<protein>
    <submittedName>
        <fullName evidence="3">Beta-lactamase</fullName>
    </submittedName>
</protein>
<dbReference type="eggNOG" id="COG1680">
    <property type="taxonomic scope" value="Bacteria"/>
</dbReference>
<dbReference type="Gene3D" id="3.40.710.10">
    <property type="entry name" value="DD-peptidase/beta-lactamase superfamily"/>
    <property type="match status" value="1"/>
</dbReference>
<dbReference type="AlphaFoldDB" id="F2IFC5"/>
<dbReference type="InterPro" id="IPR001466">
    <property type="entry name" value="Beta-lactam-related"/>
</dbReference>
<sequence precursor="true">MTSKLIFPVFLFMAVFSTKAQNLHIDKVDSLITLIESNNRGIGSLIICKDGKEIYNRDFGHAAIPKLKRDQDTKYQVGSITKIYTAVLIFQLVEKGKLSLDDKLEKFFPDMPGASEIVLKQMLNHTSGLGDYTWKDENPKWLHKKVSEKQILDEIKHQGLVFKPGEKEEYSNSAYYLLAKISEKVYGKNYEVLIQEQICKPLGLKNTASVLMNPGNLYASYEYTKNSKWVKTEDFYFPNTKGVGDIVATPKDLLQFIHSLFRYELMKKETVEIMKPLVEKQEYFGRGLMQIPMRTQVLFGHGGDTKGTHSLLGYNEKDSMSIALVINGERYTRNQTILGVLSLMYEEPFDFPIFKEVQVSKNEMDKYSGTYSSPQLPIKIAVSNDKGILYLQGTGQSILPFEAYDTNKFQFEEAGVKIEFLADNKTMIFQQGGATIEMKKE</sequence>
<evidence type="ECO:0000256" key="1">
    <source>
        <dbReference type="SAM" id="SignalP"/>
    </source>
</evidence>
<feature type="chain" id="PRO_5003279823" evidence="1">
    <location>
        <begin position="21"/>
        <end position="441"/>
    </location>
</feature>
<feature type="domain" description="Beta-lactamase-related" evidence="2">
    <location>
        <begin position="43"/>
        <end position="331"/>
    </location>
</feature>
<dbReference type="Proteomes" id="UP000007463">
    <property type="component" value="Chromosome"/>
</dbReference>
<dbReference type="KEGG" id="fte:Fluta_2628"/>
<dbReference type="Pfam" id="PF00144">
    <property type="entry name" value="Beta-lactamase"/>
    <property type="match status" value="1"/>
</dbReference>
<reference evidence="3 4" key="1">
    <citation type="journal article" date="2011" name="Stand. Genomic Sci.">
        <title>Complete genome sequence of the gliding freshwater bacterium Fluviicola taffensis type strain (RW262).</title>
        <authorList>
            <person name="Woyke T."/>
            <person name="Chertkov O."/>
            <person name="Lapidus A."/>
            <person name="Nolan M."/>
            <person name="Lucas S."/>
            <person name="Del Rio T.G."/>
            <person name="Tice H."/>
            <person name="Cheng J.F."/>
            <person name="Tapia R."/>
            <person name="Han C."/>
            <person name="Goodwin L."/>
            <person name="Pitluck S."/>
            <person name="Liolios K."/>
            <person name="Pagani I."/>
            <person name="Ivanova N."/>
            <person name="Huntemann M."/>
            <person name="Mavromatis K."/>
            <person name="Mikhailova N."/>
            <person name="Pati A."/>
            <person name="Chen A."/>
            <person name="Palaniappan K."/>
            <person name="Land M."/>
            <person name="Hauser L."/>
            <person name="Brambilla E.M."/>
            <person name="Rohde M."/>
            <person name="Mwirichia R."/>
            <person name="Sikorski J."/>
            <person name="Tindall B.J."/>
            <person name="Goker M."/>
            <person name="Bristow J."/>
            <person name="Eisen J.A."/>
            <person name="Markowitz V."/>
            <person name="Hugenholtz P."/>
            <person name="Klenk H.P."/>
            <person name="Kyrpides N.C."/>
        </authorList>
    </citation>
    <scope>NUCLEOTIDE SEQUENCE [LARGE SCALE GENOMIC DNA]</scope>
    <source>
        <strain evidence="4">DSM 16823 / RW262 / RW262</strain>
    </source>
</reference>
<dbReference type="PANTHER" id="PTHR46825">
    <property type="entry name" value="D-ALANYL-D-ALANINE-CARBOXYPEPTIDASE/ENDOPEPTIDASE AMPH"/>
    <property type="match status" value="1"/>
</dbReference>
<dbReference type="STRING" id="755732.Fluta_2628"/>
<keyword evidence="1" id="KW-0732">Signal</keyword>
<feature type="signal peptide" evidence="1">
    <location>
        <begin position="1"/>
        <end position="20"/>
    </location>
</feature>
<organism evidence="3 4">
    <name type="scientific">Fluviicola taffensis (strain DSM 16823 / NCIMB 13979 / RW262)</name>
    <dbReference type="NCBI Taxonomy" id="755732"/>
    <lineage>
        <taxon>Bacteria</taxon>
        <taxon>Pseudomonadati</taxon>
        <taxon>Bacteroidota</taxon>
        <taxon>Flavobacteriia</taxon>
        <taxon>Flavobacteriales</taxon>
        <taxon>Crocinitomicaceae</taxon>
        <taxon>Fluviicola</taxon>
    </lineage>
</organism>
<dbReference type="PANTHER" id="PTHR46825:SF7">
    <property type="entry name" value="D-ALANYL-D-ALANINE CARBOXYPEPTIDASE"/>
    <property type="match status" value="1"/>
</dbReference>
<accession>F2IFC5</accession>
<name>F2IFC5_FLUTR</name>
<dbReference type="HOGENOM" id="CLU_020027_0_4_10"/>
<keyword evidence="4" id="KW-1185">Reference proteome</keyword>
<proteinExistence type="predicted"/>
<dbReference type="RefSeq" id="WP_013687380.1">
    <property type="nucleotide sequence ID" value="NC_015321.1"/>
</dbReference>